<dbReference type="AlphaFoldDB" id="A0A8J2VAR4"/>
<keyword evidence="3 7" id="KW-0812">Transmembrane</keyword>
<accession>A0A8J2VAR4</accession>
<dbReference type="PANTHER" id="PTHR43652:SF2">
    <property type="entry name" value="BASIC AMINO ACID ANTIPORTER YFCC-RELATED"/>
    <property type="match status" value="1"/>
</dbReference>
<dbReference type="InterPro" id="IPR004680">
    <property type="entry name" value="Cit_transptr-like_dom"/>
</dbReference>
<dbReference type="Proteomes" id="UP000652231">
    <property type="component" value="Unassembled WGS sequence"/>
</dbReference>
<dbReference type="CDD" id="cd01115">
    <property type="entry name" value="SLC13_permease"/>
    <property type="match status" value="1"/>
</dbReference>
<dbReference type="InterPro" id="IPR051679">
    <property type="entry name" value="DASS-Related_Transporters"/>
</dbReference>
<dbReference type="PROSITE" id="PS01271">
    <property type="entry name" value="NA_SULFATE"/>
    <property type="match status" value="1"/>
</dbReference>
<feature type="transmembrane region" description="Helical" evidence="7">
    <location>
        <begin position="482"/>
        <end position="502"/>
    </location>
</feature>
<feature type="domain" description="RCK C-terminal" evidence="8">
    <location>
        <begin position="205"/>
        <end position="289"/>
    </location>
</feature>
<feature type="transmembrane region" description="Helical" evidence="7">
    <location>
        <begin position="132"/>
        <end position="152"/>
    </location>
</feature>
<gene>
    <name evidence="9" type="ORF">GCM10011312_18880</name>
</gene>
<evidence type="ECO:0000256" key="6">
    <source>
        <dbReference type="ARBA" id="ARBA00023136"/>
    </source>
</evidence>
<dbReference type="GO" id="GO:0008324">
    <property type="term" value="F:monoatomic cation transmembrane transporter activity"/>
    <property type="evidence" value="ECO:0007669"/>
    <property type="project" value="InterPro"/>
</dbReference>
<dbReference type="RefSeq" id="WP_188441880.1">
    <property type="nucleotide sequence ID" value="NZ_BMGK01000007.1"/>
</dbReference>
<evidence type="ECO:0000256" key="2">
    <source>
        <dbReference type="ARBA" id="ARBA00022448"/>
    </source>
</evidence>
<evidence type="ECO:0000256" key="5">
    <source>
        <dbReference type="ARBA" id="ARBA00022989"/>
    </source>
</evidence>
<feature type="transmembrane region" description="Helical" evidence="7">
    <location>
        <begin position="397"/>
        <end position="414"/>
    </location>
</feature>
<evidence type="ECO:0000256" key="3">
    <source>
        <dbReference type="ARBA" id="ARBA00022692"/>
    </source>
</evidence>
<dbReference type="GO" id="GO:0006813">
    <property type="term" value="P:potassium ion transport"/>
    <property type="evidence" value="ECO:0007669"/>
    <property type="project" value="InterPro"/>
</dbReference>
<feature type="transmembrane region" description="Helical" evidence="7">
    <location>
        <begin position="172"/>
        <end position="195"/>
    </location>
</feature>
<feature type="transmembrane region" description="Helical" evidence="7">
    <location>
        <begin position="420"/>
        <end position="437"/>
    </location>
</feature>
<organism evidence="9 10">
    <name type="scientific">Planktosalinus lacus</name>
    <dbReference type="NCBI Taxonomy" id="1526573"/>
    <lineage>
        <taxon>Bacteria</taxon>
        <taxon>Pseudomonadati</taxon>
        <taxon>Bacteroidota</taxon>
        <taxon>Flavobacteriia</taxon>
        <taxon>Flavobacteriales</taxon>
        <taxon>Flavobacteriaceae</taxon>
        <taxon>Planktosalinus</taxon>
    </lineage>
</organism>
<comment type="caution">
    <text evidence="9">The sequence shown here is derived from an EMBL/GenBank/DDBJ whole genome shotgun (WGS) entry which is preliminary data.</text>
</comment>
<protein>
    <submittedName>
        <fullName evidence="9">SLC13 family permease</fullName>
    </submittedName>
</protein>
<dbReference type="GO" id="GO:0005886">
    <property type="term" value="C:plasma membrane"/>
    <property type="evidence" value="ECO:0007669"/>
    <property type="project" value="TreeGrafter"/>
</dbReference>
<feature type="transmembrane region" description="Helical" evidence="7">
    <location>
        <begin position="88"/>
        <end position="120"/>
    </location>
</feature>
<dbReference type="Pfam" id="PF03600">
    <property type="entry name" value="CitMHS"/>
    <property type="match status" value="1"/>
</dbReference>
<feature type="transmembrane region" description="Helical" evidence="7">
    <location>
        <begin position="26"/>
        <end position="42"/>
    </location>
</feature>
<dbReference type="EMBL" id="BMGK01000007">
    <property type="protein sequence ID" value="GGD95424.1"/>
    <property type="molecule type" value="Genomic_DNA"/>
</dbReference>
<sequence>MDQIIVFVTLFLALVFFIWGKVRYDIVAFLALFILVVTNIIPSEKAFLGLSHPAVITVAAVLIISKALQHSGLVDLIVEWISKVSNKLWVQVILLSTIVALASGFINNIGALAIIMPVALHLSRKNDFSPSLLLMPLAFASILGGMTTLIGTPPNIIISTFREQELGERFSMFDFAPVGFSLTIIGLVFITLLGWRFLPKRQSKEAIADMFEIDNYITEMVISEDSELIGVPVSKFNEGTDTEVSILGIIRKGVRIHAPSKWEEFQKDDIIIVEADTEDLKKFSDANKAMLAEGERVRDTAKGSSDIQTQEAIVMSASPTVGNSAIDAKIRTQYNVNVLAIARQNRKINKRLSKIKIKEGDVLLLQGESDNIKEAIKSLQLLPLAKREINIGKPKRVIGALSIFMAAITCVILGILRVEIAFSLAAVLLVLTKILPIKEVYLSVDWPVIILLAAMIPVGEAFETSGGAETVTNLILSLDNKYPIWLFMGILMAVTLLLSNIINNAATVVLMAPIAIKVAENFNVSTDPFLMTIAIGASCAFLTPIGHQSNTLVMSPGGYKFKDYLIMGIPVTLLILLLGVPLILHFWPL</sequence>
<evidence type="ECO:0000313" key="9">
    <source>
        <dbReference type="EMBL" id="GGD95424.1"/>
    </source>
</evidence>
<reference evidence="9" key="1">
    <citation type="journal article" date="2014" name="Int. J. Syst. Evol. Microbiol.">
        <title>Complete genome sequence of Corynebacterium casei LMG S-19264T (=DSM 44701T), isolated from a smear-ripened cheese.</title>
        <authorList>
            <consortium name="US DOE Joint Genome Institute (JGI-PGF)"/>
            <person name="Walter F."/>
            <person name="Albersmeier A."/>
            <person name="Kalinowski J."/>
            <person name="Ruckert C."/>
        </authorList>
    </citation>
    <scope>NUCLEOTIDE SEQUENCE</scope>
    <source>
        <strain evidence="9">CGMCC 1.12924</strain>
    </source>
</reference>
<dbReference type="InterPro" id="IPR006037">
    <property type="entry name" value="RCK_C"/>
</dbReference>
<dbReference type="PROSITE" id="PS51202">
    <property type="entry name" value="RCK_C"/>
    <property type="match status" value="2"/>
</dbReference>
<reference evidence="9" key="2">
    <citation type="submission" date="2020-09" db="EMBL/GenBank/DDBJ databases">
        <authorList>
            <person name="Sun Q."/>
            <person name="Zhou Y."/>
        </authorList>
    </citation>
    <scope>NUCLEOTIDE SEQUENCE</scope>
    <source>
        <strain evidence="9">CGMCC 1.12924</strain>
    </source>
</reference>
<dbReference type="Gene3D" id="3.30.70.1450">
    <property type="entry name" value="Regulator of K+ conductance, C-terminal domain"/>
    <property type="match status" value="2"/>
</dbReference>
<keyword evidence="2" id="KW-0813">Transport</keyword>
<name>A0A8J2VAR4_9FLAO</name>
<proteinExistence type="predicted"/>
<comment type="subcellular location">
    <subcellularLocation>
        <location evidence="1">Membrane</location>
        <topology evidence="1">Multi-pass membrane protein</topology>
    </subcellularLocation>
</comment>
<dbReference type="Pfam" id="PF02080">
    <property type="entry name" value="TrkA_C"/>
    <property type="match status" value="1"/>
</dbReference>
<dbReference type="InterPro" id="IPR036721">
    <property type="entry name" value="RCK_C_sf"/>
</dbReference>
<dbReference type="InterPro" id="IPR031312">
    <property type="entry name" value="Na/sul_symport_CS"/>
</dbReference>
<feature type="domain" description="RCK C-terminal" evidence="8">
    <location>
        <begin position="295"/>
        <end position="382"/>
    </location>
</feature>
<evidence type="ECO:0000313" key="10">
    <source>
        <dbReference type="Proteomes" id="UP000652231"/>
    </source>
</evidence>
<keyword evidence="6 7" id="KW-0472">Membrane</keyword>
<keyword evidence="4" id="KW-0677">Repeat</keyword>
<evidence type="ECO:0000256" key="1">
    <source>
        <dbReference type="ARBA" id="ARBA00004141"/>
    </source>
</evidence>
<feature type="transmembrane region" description="Helical" evidence="7">
    <location>
        <begin position="5"/>
        <end position="20"/>
    </location>
</feature>
<keyword evidence="10" id="KW-1185">Reference proteome</keyword>
<dbReference type="SUPFAM" id="SSF116726">
    <property type="entry name" value="TrkA C-terminal domain-like"/>
    <property type="match status" value="2"/>
</dbReference>
<feature type="transmembrane region" description="Helical" evidence="7">
    <location>
        <begin position="444"/>
        <end position="462"/>
    </location>
</feature>
<evidence type="ECO:0000256" key="7">
    <source>
        <dbReference type="SAM" id="Phobius"/>
    </source>
</evidence>
<evidence type="ECO:0000259" key="8">
    <source>
        <dbReference type="PROSITE" id="PS51202"/>
    </source>
</evidence>
<evidence type="ECO:0000256" key="4">
    <source>
        <dbReference type="ARBA" id="ARBA00022737"/>
    </source>
</evidence>
<feature type="transmembrane region" description="Helical" evidence="7">
    <location>
        <begin position="564"/>
        <end position="587"/>
    </location>
</feature>
<dbReference type="PANTHER" id="PTHR43652">
    <property type="entry name" value="BASIC AMINO ACID ANTIPORTER YFCC-RELATED"/>
    <property type="match status" value="1"/>
</dbReference>
<keyword evidence="5 7" id="KW-1133">Transmembrane helix</keyword>